<reference evidence="2 3" key="1">
    <citation type="submission" date="2024-10" db="EMBL/GenBank/DDBJ databases">
        <title>The Natural Products Discovery Center: Release of the First 8490 Sequenced Strains for Exploring Actinobacteria Biosynthetic Diversity.</title>
        <authorList>
            <person name="Kalkreuter E."/>
            <person name="Kautsar S.A."/>
            <person name="Yang D."/>
            <person name="Bader C.D."/>
            <person name="Teijaro C.N."/>
            <person name="Fluegel L."/>
            <person name="Davis C.M."/>
            <person name="Simpson J.R."/>
            <person name="Lauterbach L."/>
            <person name="Steele A.D."/>
            <person name="Gui C."/>
            <person name="Meng S."/>
            <person name="Li G."/>
            <person name="Viehrig K."/>
            <person name="Ye F."/>
            <person name="Su P."/>
            <person name="Kiefer A.F."/>
            <person name="Nichols A."/>
            <person name="Cepeda A.J."/>
            <person name="Yan W."/>
            <person name="Fan B."/>
            <person name="Jiang Y."/>
            <person name="Adhikari A."/>
            <person name="Zheng C.-J."/>
            <person name="Schuster L."/>
            <person name="Cowan T.M."/>
            <person name="Smanski M.J."/>
            <person name="Chevrette M.G."/>
            <person name="De Carvalho L.P.S."/>
            <person name="Shen B."/>
        </authorList>
    </citation>
    <scope>NUCLEOTIDE SEQUENCE [LARGE SCALE GENOMIC DNA]</scope>
    <source>
        <strain evidence="2 3">NPDC020602</strain>
    </source>
</reference>
<dbReference type="RefSeq" id="WP_398710791.1">
    <property type="nucleotide sequence ID" value="NZ_JBIRUI010000010.1"/>
</dbReference>
<evidence type="ECO:0000256" key="1">
    <source>
        <dbReference type="SAM" id="MobiDB-lite"/>
    </source>
</evidence>
<dbReference type="EMBL" id="JBIRUI010000010">
    <property type="protein sequence ID" value="MFI1716282.1"/>
    <property type="molecule type" value="Genomic_DNA"/>
</dbReference>
<gene>
    <name evidence="2" type="ORF">ACH407_22260</name>
</gene>
<accession>A0ABW7U9G5</accession>
<dbReference type="Proteomes" id="UP001611339">
    <property type="component" value="Unassembled WGS sequence"/>
</dbReference>
<organism evidence="2 3">
    <name type="scientific">Streptomyces litmocidini</name>
    <dbReference type="NCBI Taxonomy" id="67318"/>
    <lineage>
        <taxon>Bacteria</taxon>
        <taxon>Bacillati</taxon>
        <taxon>Actinomycetota</taxon>
        <taxon>Actinomycetes</taxon>
        <taxon>Kitasatosporales</taxon>
        <taxon>Streptomycetaceae</taxon>
        <taxon>Streptomyces</taxon>
    </lineage>
</organism>
<evidence type="ECO:0000313" key="3">
    <source>
        <dbReference type="Proteomes" id="UP001611339"/>
    </source>
</evidence>
<keyword evidence="3" id="KW-1185">Reference proteome</keyword>
<feature type="compositionally biased region" description="Basic and acidic residues" evidence="1">
    <location>
        <begin position="51"/>
        <end position="71"/>
    </location>
</feature>
<proteinExistence type="predicted"/>
<name>A0ABW7U9G5_9ACTN</name>
<protein>
    <submittedName>
        <fullName evidence="2">Uncharacterized protein</fullName>
    </submittedName>
</protein>
<comment type="caution">
    <text evidence="2">The sequence shown here is derived from an EMBL/GenBank/DDBJ whole genome shotgun (WGS) entry which is preliminary data.</text>
</comment>
<feature type="region of interest" description="Disordered" evidence="1">
    <location>
        <begin position="51"/>
        <end position="82"/>
    </location>
</feature>
<evidence type="ECO:0000313" key="2">
    <source>
        <dbReference type="EMBL" id="MFI1716282.1"/>
    </source>
</evidence>
<sequence>MHNERLDEPLSDEELKLFIQYLHRFANHDVDIFLSMEVGYPEHPVYVVLGRDHPPVGDASDYRRPFTDRRQTTSTPGLVDGG</sequence>